<dbReference type="PANTHER" id="PTHR33305:SF55">
    <property type="entry name" value="OS07G0272500 PROTEIN"/>
    <property type="match status" value="1"/>
</dbReference>
<sequence length="246" mass="26034">MFFTMATTAATLPAFDRTRTGLYAGGGGVVAELPSSGNHGSSPVGHHGGGLTDHLPSNGNLSCAGWHFFISSQHLRHAFQYRVRHPPPPPPPPRPAANALTERGRPAGCHRQLPAITAVLSNSTSSLLSLGKLLAVIILGSSKFPRLRRLLVLLLRTAVMAQDRFPLLGRWSVSPPPWCPTGDEPSWPELGSSATTTTTPAYKPVRVLSKAGKVAAVVAMVKNIAPDYERLSAAIQVAPTVTSICC</sequence>
<evidence type="ECO:0000259" key="1">
    <source>
        <dbReference type="Pfam" id="PF04873"/>
    </source>
</evidence>
<protein>
    <recommendedName>
        <fullName evidence="1">Ethylene insensitive 3-like DNA-binding domain-containing protein</fullName>
    </recommendedName>
</protein>
<gene>
    <name evidence="2" type="ORF">GUJ93_ZPchr0013g35070</name>
</gene>
<dbReference type="GO" id="GO:0005634">
    <property type="term" value="C:nucleus"/>
    <property type="evidence" value="ECO:0007669"/>
    <property type="project" value="InterPro"/>
</dbReference>
<dbReference type="InterPro" id="IPR006957">
    <property type="entry name" value="EIN3"/>
</dbReference>
<evidence type="ECO:0000313" key="2">
    <source>
        <dbReference type="EMBL" id="KAG8100136.1"/>
    </source>
</evidence>
<reference evidence="2" key="2">
    <citation type="submission" date="2021-02" db="EMBL/GenBank/DDBJ databases">
        <authorList>
            <person name="Kimball J.A."/>
            <person name="Haas M.W."/>
            <person name="Macchietto M."/>
            <person name="Kono T."/>
            <person name="Duquette J."/>
            <person name="Shao M."/>
        </authorList>
    </citation>
    <scope>NUCLEOTIDE SEQUENCE</scope>
    <source>
        <tissue evidence="2">Fresh leaf tissue</tissue>
    </source>
</reference>
<comment type="caution">
    <text evidence="2">The sequence shown here is derived from an EMBL/GenBank/DDBJ whole genome shotgun (WGS) entry which is preliminary data.</text>
</comment>
<organism evidence="2 3">
    <name type="scientific">Zizania palustris</name>
    <name type="common">Northern wild rice</name>
    <dbReference type="NCBI Taxonomy" id="103762"/>
    <lineage>
        <taxon>Eukaryota</taxon>
        <taxon>Viridiplantae</taxon>
        <taxon>Streptophyta</taxon>
        <taxon>Embryophyta</taxon>
        <taxon>Tracheophyta</taxon>
        <taxon>Spermatophyta</taxon>
        <taxon>Magnoliopsida</taxon>
        <taxon>Liliopsida</taxon>
        <taxon>Poales</taxon>
        <taxon>Poaceae</taxon>
        <taxon>BOP clade</taxon>
        <taxon>Oryzoideae</taxon>
        <taxon>Oryzeae</taxon>
        <taxon>Zizaniinae</taxon>
        <taxon>Zizania</taxon>
    </lineage>
</organism>
<dbReference type="Pfam" id="PF04873">
    <property type="entry name" value="EIN3_DNA-bd"/>
    <property type="match status" value="1"/>
</dbReference>
<dbReference type="AlphaFoldDB" id="A0A8J6C1V2"/>
<dbReference type="InterPro" id="IPR047091">
    <property type="entry name" value="EIN3-like_DNA-bd"/>
</dbReference>
<evidence type="ECO:0000313" key="3">
    <source>
        <dbReference type="Proteomes" id="UP000729402"/>
    </source>
</evidence>
<name>A0A8J6C1V2_ZIZPA</name>
<dbReference type="PANTHER" id="PTHR33305">
    <property type="entry name" value="ETHYLENE INSENSITIVE 3-LIKE 2 PROTEIN"/>
    <property type="match status" value="1"/>
</dbReference>
<reference evidence="2" key="1">
    <citation type="journal article" date="2021" name="bioRxiv">
        <title>Whole Genome Assembly and Annotation of Northern Wild Rice, Zizania palustris L., Supports a Whole Genome Duplication in the Zizania Genus.</title>
        <authorList>
            <person name="Haas M."/>
            <person name="Kono T."/>
            <person name="Macchietto M."/>
            <person name="Millas R."/>
            <person name="McGilp L."/>
            <person name="Shao M."/>
            <person name="Duquette J."/>
            <person name="Hirsch C.N."/>
            <person name="Kimball J."/>
        </authorList>
    </citation>
    <scope>NUCLEOTIDE SEQUENCE</scope>
    <source>
        <tissue evidence="2">Fresh leaf tissue</tissue>
    </source>
</reference>
<proteinExistence type="predicted"/>
<dbReference type="GO" id="GO:0003677">
    <property type="term" value="F:DNA binding"/>
    <property type="evidence" value="ECO:0007669"/>
    <property type="project" value="TreeGrafter"/>
</dbReference>
<dbReference type="EMBL" id="JAAALK010000079">
    <property type="protein sequence ID" value="KAG8100136.1"/>
    <property type="molecule type" value="Genomic_DNA"/>
</dbReference>
<accession>A0A8J6C1V2</accession>
<dbReference type="GO" id="GO:0003700">
    <property type="term" value="F:DNA-binding transcription factor activity"/>
    <property type="evidence" value="ECO:0007669"/>
    <property type="project" value="InterPro"/>
</dbReference>
<feature type="domain" description="Ethylene insensitive 3-like DNA-binding" evidence="1">
    <location>
        <begin position="150"/>
        <end position="234"/>
    </location>
</feature>
<keyword evidence="3" id="KW-1185">Reference proteome</keyword>
<dbReference type="Proteomes" id="UP000729402">
    <property type="component" value="Unassembled WGS sequence"/>
</dbReference>